<dbReference type="EMBL" id="CM042886">
    <property type="protein sequence ID" value="KAI4338369.1"/>
    <property type="molecule type" value="Genomic_DNA"/>
</dbReference>
<name>A0ACB9NPH9_9MYRT</name>
<keyword evidence="2" id="KW-1185">Reference proteome</keyword>
<sequence length="259" mass="29193">MLLARKAVKPSNLRPVVTFGSPFVFCGGQKVLSQLGVDEGHVHCVMMHRDIVPRAFSCSYPDQIAVLLKRLTGSFRSHPCLIRNVRDLLPYEETVVDETFLGLRHMLPLFLTLWLQKLLYTPLGEVFIIQPDEKWSPPHPLLPPGSGIYALEKKRSKSRGNAIRAFLNNPHPLVMLSDPTAYGSEGSILRDHDSSNYLKTVNEILRGSTKMHRRGRKERDGIGMWPLLTSPSPHQWSYESNMGRSSSRRRLGSEVLTGA</sequence>
<organism evidence="1 2">
    <name type="scientific">Melastoma candidum</name>
    <dbReference type="NCBI Taxonomy" id="119954"/>
    <lineage>
        <taxon>Eukaryota</taxon>
        <taxon>Viridiplantae</taxon>
        <taxon>Streptophyta</taxon>
        <taxon>Embryophyta</taxon>
        <taxon>Tracheophyta</taxon>
        <taxon>Spermatophyta</taxon>
        <taxon>Magnoliopsida</taxon>
        <taxon>eudicotyledons</taxon>
        <taxon>Gunneridae</taxon>
        <taxon>Pentapetalae</taxon>
        <taxon>rosids</taxon>
        <taxon>malvids</taxon>
        <taxon>Myrtales</taxon>
        <taxon>Melastomataceae</taxon>
        <taxon>Melastomatoideae</taxon>
        <taxon>Melastomateae</taxon>
        <taxon>Melastoma</taxon>
    </lineage>
</organism>
<evidence type="ECO:0000313" key="2">
    <source>
        <dbReference type="Proteomes" id="UP001057402"/>
    </source>
</evidence>
<dbReference type="Proteomes" id="UP001057402">
    <property type="component" value="Chromosome 7"/>
</dbReference>
<accession>A0ACB9NPH9</accession>
<evidence type="ECO:0000313" key="1">
    <source>
        <dbReference type="EMBL" id="KAI4338369.1"/>
    </source>
</evidence>
<comment type="caution">
    <text evidence="1">The sequence shown here is derived from an EMBL/GenBank/DDBJ whole genome shotgun (WGS) entry which is preliminary data.</text>
</comment>
<gene>
    <name evidence="1" type="ORF">MLD38_023437</name>
</gene>
<protein>
    <submittedName>
        <fullName evidence="1">Uncharacterized protein</fullName>
    </submittedName>
</protein>
<reference evidence="2" key="1">
    <citation type="journal article" date="2023" name="Front. Plant Sci.">
        <title>Chromosomal-level genome assembly of Melastoma candidum provides insights into trichome evolution.</title>
        <authorList>
            <person name="Zhong Y."/>
            <person name="Wu W."/>
            <person name="Sun C."/>
            <person name="Zou P."/>
            <person name="Liu Y."/>
            <person name="Dai S."/>
            <person name="Zhou R."/>
        </authorList>
    </citation>
    <scope>NUCLEOTIDE SEQUENCE [LARGE SCALE GENOMIC DNA]</scope>
</reference>
<proteinExistence type="predicted"/>